<dbReference type="Gene3D" id="3.30.930.10">
    <property type="entry name" value="Bira Bifunctional Protein, Domain 2"/>
    <property type="match status" value="1"/>
</dbReference>
<dbReference type="GO" id="GO:0004672">
    <property type="term" value="F:protein kinase activity"/>
    <property type="evidence" value="ECO:0007669"/>
    <property type="project" value="InterPro"/>
</dbReference>
<dbReference type="GO" id="GO:0010564">
    <property type="term" value="P:regulation of cell cycle process"/>
    <property type="evidence" value="ECO:0007669"/>
    <property type="project" value="TreeGrafter"/>
</dbReference>
<dbReference type="InterPro" id="IPR008271">
    <property type="entry name" value="Ser/Thr_kinase_AS"/>
</dbReference>
<keyword evidence="9" id="KW-0809">Transit peptide</keyword>
<evidence type="ECO:0000256" key="8">
    <source>
        <dbReference type="ARBA" id="ARBA00022917"/>
    </source>
</evidence>
<keyword evidence="19" id="KW-0418">Kinase</keyword>
<evidence type="ECO:0000259" key="17">
    <source>
        <dbReference type="PROSITE" id="PS50011"/>
    </source>
</evidence>
<dbReference type="PROSITE" id="PS51447">
    <property type="entry name" value="FDX_ACB"/>
    <property type="match status" value="1"/>
</dbReference>
<keyword evidence="10 15" id="KW-0040">ANK repeat</keyword>
<reference evidence="20" key="2">
    <citation type="submission" date="2017-12" db="EMBL/GenBank/DDBJ databases">
        <title>Genome sequence of the Bar-tailed Godwit (Limosa lapponica baueri).</title>
        <authorList>
            <person name="Lima N.C.B."/>
            <person name="Parody-Merino A.M."/>
            <person name="Battley P.F."/>
            <person name="Fidler A.E."/>
            <person name="Prosdocimi F."/>
        </authorList>
    </citation>
    <scope>NUCLEOTIDE SEQUENCE [LARGE SCALE GENOMIC DNA]</scope>
</reference>
<accession>A0A2I0UCI2</accession>
<dbReference type="GO" id="GO:0006412">
    <property type="term" value="P:translation"/>
    <property type="evidence" value="ECO:0007669"/>
    <property type="project" value="UniProtKB-KW"/>
</dbReference>
<dbReference type="FunFam" id="3.30.930.10:FF:000248">
    <property type="entry name" value="Ferredoxin-fold anticodon-binding domain-containing 1"/>
    <property type="match status" value="1"/>
</dbReference>
<evidence type="ECO:0000256" key="14">
    <source>
        <dbReference type="ARBA" id="ARBA00049255"/>
    </source>
</evidence>
<dbReference type="EMBL" id="KZ505872">
    <property type="protein sequence ID" value="PKU43760.1"/>
    <property type="molecule type" value="Genomic_DNA"/>
</dbReference>
<feature type="repeat" description="ANK" evidence="15">
    <location>
        <begin position="1092"/>
        <end position="1124"/>
    </location>
</feature>
<evidence type="ECO:0000256" key="2">
    <source>
        <dbReference type="ARBA" id="ARBA00008226"/>
    </source>
</evidence>
<dbReference type="InterPro" id="IPR000719">
    <property type="entry name" value="Prot_kinase_dom"/>
</dbReference>
<keyword evidence="11" id="KW-0496">Mitochondrion</keyword>
<dbReference type="GO" id="GO:0005524">
    <property type="term" value="F:ATP binding"/>
    <property type="evidence" value="ECO:0007669"/>
    <property type="project" value="UniProtKB-KW"/>
</dbReference>
<evidence type="ECO:0000313" key="19">
    <source>
        <dbReference type="EMBL" id="PKU43760.1"/>
    </source>
</evidence>
<dbReference type="Pfam" id="PF13637">
    <property type="entry name" value="Ank_4"/>
    <property type="match status" value="1"/>
</dbReference>
<dbReference type="InterPro" id="IPR005121">
    <property type="entry name" value="Fdx_antiC-bd"/>
</dbReference>
<dbReference type="GO" id="GO:0004826">
    <property type="term" value="F:phenylalanine-tRNA ligase activity"/>
    <property type="evidence" value="ECO:0007669"/>
    <property type="project" value="UniProtKB-EC"/>
</dbReference>
<evidence type="ECO:0000256" key="10">
    <source>
        <dbReference type="ARBA" id="ARBA00023043"/>
    </source>
</evidence>
<dbReference type="SMART" id="SM00896">
    <property type="entry name" value="FDX-ACB"/>
    <property type="match status" value="1"/>
</dbReference>
<dbReference type="PRINTS" id="PR01415">
    <property type="entry name" value="ANKYRIN"/>
</dbReference>
<evidence type="ECO:0000256" key="4">
    <source>
        <dbReference type="ARBA" id="ARBA00022598"/>
    </source>
</evidence>
<feature type="region of interest" description="Disordered" evidence="16">
    <location>
        <begin position="1018"/>
        <end position="1042"/>
    </location>
</feature>
<dbReference type="SUPFAM" id="SSF48403">
    <property type="entry name" value="Ankyrin repeat"/>
    <property type="match status" value="1"/>
</dbReference>
<feature type="repeat" description="ANK" evidence="15">
    <location>
        <begin position="1059"/>
        <end position="1091"/>
    </location>
</feature>
<keyword evidence="8" id="KW-0648">Protein biosynthesis</keyword>
<dbReference type="Pfam" id="PF10354">
    <property type="entry name" value="BMT5-like"/>
    <property type="match status" value="1"/>
</dbReference>
<dbReference type="InterPro" id="IPR036770">
    <property type="entry name" value="Ankyrin_rpt-contain_sf"/>
</dbReference>
<keyword evidence="19" id="KW-0808">Transferase</keyword>
<reference evidence="20" key="1">
    <citation type="submission" date="2017-11" db="EMBL/GenBank/DDBJ databases">
        <authorList>
            <person name="Lima N.C."/>
            <person name="Parody-Merino A.M."/>
            <person name="Battley P.F."/>
            <person name="Fidler A.E."/>
            <person name="Prosdocimi F."/>
        </authorList>
    </citation>
    <scope>NUCLEOTIDE SEQUENCE [LARGE SCALE GENOMIC DNA]</scope>
</reference>
<feature type="repeat" description="ANK" evidence="15">
    <location>
        <begin position="1356"/>
        <end position="1388"/>
    </location>
</feature>
<dbReference type="PANTHER" id="PTHR24198">
    <property type="entry name" value="ANKYRIN REPEAT AND PROTEIN KINASE DOMAIN-CONTAINING PROTEIN"/>
    <property type="match status" value="1"/>
</dbReference>
<comment type="similarity">
    <text evidence="2">Belongs to the class-II aminoacyl-tRNA synthetase family.</text>
</comment>
<keyword evidence="12" id="KW-0030">Aminoacyl-tRNA synthetase</keyword>
<dbReference type="OrthoDB" id="195446at2759"/>
<dbReference type="SMART" id="SM00220">
    <property type="entry name" value="S_TKc"/>
    <property type="match status" value="1"/>
</dbReference>
<keyword evidence="5" id="KW-0677">Repeat</keyword>
<dbReference type="PROSITE" id="PS50297">
    <property type="entry name" value="ANK_REP_REGION"/>
    <property type="match status" value="11"/>
</dbReference>
<keyword evidence="20" id="KW-1185">Reference proteome</keyword>
<dbReference type="Pfam" id="PF03147">
    <property type="entry name" value="FDX-ACB"/>
    <property type="match status" value="1"/>
</dbReference>
<feature type="repeat" description="ANK" evidence="15">
    <location>
        <begin position="1158"/>
        <end position="1190"/>
    </location>
</feature>
<dbReference type="PROSITE" id="PS00108">
    <property type="entry name" value="PROTEIN_KINASE_ST"/>
    <property type="match status" value="1"/>
</dbReference>
<keyword evidence="4" id="KW-0436">Ligase</keyword>
<gene>
    <name evidence="19" type="ORF">llap_5920</name>
</gene>
<feature type="repeat" description="ANK" evidence="15">
    <location>
        <begin position="1224"/>
        <end position="1256"/>
    </location>
</feature>
<feature type="repeat" description="ANK" evidence="15">
    <location>
        <begin position="1389"/>
        <end position="1421"/>
    </location>
</feature>
<name>A0A2I0UCI2_LIMLA</name>
<protein>
    <recommendedName>
        <fullName evidence="3">phenylalanine--tRNA ligase</fullName>
        <ecNumber evidence="3">6.1.1.20</ecNumber>
    </recommendedName>
    <alternativeName>
        <fullName evidence="13">Phenylalanyl-tRNA synthetase</fullName>
    </alternativeName>
</protein>
<evidence type="ECO:0000313" key="20">
    <source>
        <dbReference type="Proteomes" id="UP000233556"/>
    </source>
</evidence>
<evidence type="ECO:0000256" key="13">
    <source>
        <dbReference type="ARBA" id="ARBA00031194"/>
    </source>
</evidence>
<comment type="subcellular location">
    <subcellularLocation>
        <location evidence="1">Mitochondrion matrix</location>
    </subcellularLocation>
</comment>
<dbReference type="GO" id="GO:0070475">
    <property type="term" value="P:rRNA base methylation"/>
    <property type="evidence" value="ECO:0007669"/>
    <property type="project" value="InterPro"/>
</dbReference>
<dbReference type="PROSITE" id="PS50088">
    <property type="entry name" value="ANK_REPEAT"/>
    <property type="match status" value="11"/>
</dbReference>
<evidence type="ECO:0000256" key="6">
    <source>
        <dbReference type="ARBA" id="ARBA00022741"/>
    </source>
</evidence>
<evidence type="ECO:0000256" key="1">
    <source>
        <dbReference type="ARBA" id="ARBA00004305"/>
    </source>
</evidence>
<feature type="domain" description="Protein kinase" evidence="17">
    <location>
        <begin position="649"/>
        <end position="918"/>
    </location>
</feature>
<evidence type="ECO:0000259" key="18">
    <source>
        <dbReference type="PROSITE" id="PS51447"/>
    </source>
</evidence>
<dbReference type="InterPro" id="IPR011009">
    <property type="entry name" value="Kinase-like_dom_sf"/>
</dbReference>
<feature type="repeat" description="ANK" evidence="15">
    <location>
        <begin position="1257"/>
        <end position="1289"/>
    </location>
</feature>
<dbReference type="SUPFAM" id="SSF56112">
    <property type="entry name" value="Protein kinase-like (PK-like)"/>
    <property type="match status" value="1"/>
</dbReference>
<organism evidence="19 20">
    <name type="scientific">Limosa lapponica baueri</name>
    <dbReference type="NCBI Taxonomy" id="1758121"/>
    <lineage>
        <taxon>Eukaryota</taxon>
        <taxon>Metazoa</taxon>
        <taxon>Chordata</taxon>
        <taxon>Craniata</taxon>
        <taxon>Vertebrata</taxon>
        <taxon>Euteleostomi</taxon>
        <taxon>Archelosauria</taxon>
        <taxon>Archosauria</taxon>
        <taxon>Dinosauria</taxon>
        <taxon>Saurischia</taxon>
        <taxon>Theropoda</taxon>
        <taxon>Coelurosauria</taxon>
        <taxon>Aves</taxon>
        <taxon>Neognathae</taxon>
        <taxon>Neoaves</taxon>
        <taxon>Charadriiformes</taxon>
        <taxon>Scolopacidae</taxon>
        <taxon>Limosa</taxon>
    </lineage>
</organism>
<dbReference type="Gene3D" id="3.30.70.380">
    <property type="entry name" value="Ferrodoxin-fold anticodon-binding domain"/>
    <property type="match status" value="1"/>
</dbReference>
<proteinExistence type="inferred from homology"/>
<evidence type="ECO:0000256" key="7">
    <source>
        <dbReference type="ARBA" id="ARBA00022840"/>
    </source>
</evidence>
<dbReference type="SUPFAM" id="SSF54991">
    <property type="entry name" value="Anticodon-binding domain of PheRS"/>
    <property type="match status" value="1"/>
</dbReference>
<dbReference type="InterPro" id="IPR001245">
    <property type="entry name" value="Ser-Thr/Tyr_kinase_cat_dom"/>
</dbReference>
<evidence type="ECO:0000256" key="3">
    <source>
        <dbReference type="ARBA" id="ARBA00012814"/>
    </source>
</evidence>
<dbReference type="GO" id="GO:0005759">
    <property type="term" value="C:mitochondrial matrix"/>
    <property type="evidence" value="ECO:0007669"/>
    <property type="project" value="UniProtKB-SubCell"/>
</dbReference>
<dbReference type="EC" id="6.1.1.20" evidence="3"/>
<dbReference type="Proteomes" id="UP000233556">
    <property type="component" value="Unassembled WGS sequence"/>
</dbReference>
<evidence type="ECO:0000256" key="16">
    <source>
        <dbReference type="SAM" id="MobiDB-lite"/>
    </source>
</evidence>
<feature type="repeat" description="ANK" evidence="15">
    <location>
        <begin position="1323"/>
        <end position="1355"/>
    </location>
</feature>
<feature type="domain" description="FDX-ACB" evidence="18">
    <location>
        <begin position="529"/>
        <end position="623"/>
    </location>
</feature>
<dbReference type="InterPro" id="IPR045864">
    <property type="entry name" value="aa-tRNA-synth_II/BPL/LPL"/>
</dbReference>
<evidence type="ECO:0000256" key="11">
    <source>
        <dbReference type="ARBA" id="ARBA00023128"/>
    </source>
</evidence>
<evidence type="ECO:0000256" key="15">
    <source>
        <dbReference type="PROSITE-ProRule" id="PRU00023"/>
    </source>
</evidence>
<dbReference type="SMART" id="SM00248">
    <property type="entry name" value="ANK"/>
    <property type="match status" value="12"/>
</dbReference>
<keyword evidence="7" id="KW-0067">ATP-binding</keyword>
<dbReference type="GO" id="GO:0070042">
    <property type="term" value="F:rRNA (uridine-N3-)-methyltransferase activity"/>
    <property type="evidence" value="ECO:0007669"/>
    <property type="project" value="InterPro"/>
</dbReference>
<keyword evidence="6" id="KW-0547">Nucleotide-binding</keyword>
<dbReference type="InterPro" id="IPR036690">
    <property type="entry name" value="Fdx_antiC-bd_sf"/>
</dbReference>
<dbReference type="Gene3D" id="1.25.40.20">
    <property type="entry name" value="Ankyrin repeat-containing domain"/>
    <property type="match status" value="4"/>
</dbReference>
<dbReference type="Pfam" id="PF12796">
    <property type="entry name" value="Ank_2"/>
    <property type="match status" value="3"/>
</dbReference>
<dbReference type="InterPro" id="IPR002110">
    <property type="entry name" value="Ankyrin_rpt"/>
</dbReference>
<dbReference type="Pfam" id="PF00023">
    <property type="entry name" value="Ank"/>
    <property type="match status" value="1"/>
</dbReference>
<evidence type="ECO:0000256" key="5">
    <source>
        <dbReference type="ARBA" id="ARBA00022737"/>
    </source>
</evidence>
<evidence type="ECO:0000256" key="12">
    <source>
        <dbReference type="ARBA" id="ARBA00023146"/>
    </source>
</evidence>
<feature type="compositionally biased region" description="Basic and acidic residues" evidence="16">
    <location>
        <begin position="1019"/>
        <end position="1031"/>
    </location>
</feature>
<dbReference type="Pfam" id="PF07714">
    <property type="entry name" value="PK_Tyr_Ser-Thr"/>
    <property type="match status" value="1"/>
</dbReference>
<dbReference type="InterPro" id="IPR019446">
    <property type="entry name" value="BMT5-like"/>
</dbReference>
<feature type="repeat" description="ANK" evidence="15">
    <location>
        <begin position="1290"/>
        <end position="1322"/>
    </location>
</feature>
<feature type="repeat" description="ANK" evidence="15">
    <location>
        <begin position="1191"/>
        <end position="1223"/>
    </location>
</feature>
<dbReference type="PANTHER" id="PTHR24198:SF175">
    <property type="entry name" value="ANKYRIN REPEAT AND PROTEIN KINASE DOMAIN-CONTAINING PROTEIN 1"/>
    <property type="match status" value="1"/>
</dbReference>
<feature type="repeat" description="ANK" evidence="15">
    <location>
        <begin position="1125"/>
        <end position="1157"/>
    </location>
</feature>
<dbReference type="FunFam" id="3.40.50.150:FF:000361">
    <property type="entry name" value="Ferredoxin-fold anticodon-binding domain-containing protein 1 homolog"/>
    <property type="match status" value="1"/>
</dbReference>
<dbReference type="FunFam" id="3.30.70.380:FF:000002">
    <property type="entry name" value="phenylalanine--tRNA ligase, mitochondrial"/>
    <property type="match status" value="1"/>
</dbReference>
<dbReference type="PROSITE" id="PS50011">
    <property type="entry name" value="PROTEIN_KINASE_DOM"/>
    <property type="match status" value="1"/>
</dbReference>
<dbReference type="Gene3D" id="1.10.510.10">
    <property type="entry name" value="Transferase(Phosphotransferase) domain 1"/>
    <property type="match status" value="1"/>
</dbReference>
<evidence type="ECO:0000256" key="9">
    <source>
        <dbReference type="ARBA" id="ARBA00022946"/>
    </source>
</evidence>
<comment type="catalytic activity">
    <reaction evidence="14">
        <text>tRNA(Phe) + L-phenylalanine + ATP = L-phenylalanyl-tRNA(Phe) + AMP + diphosphate + H(+)</text>
        <dbReference type="Rhea" id="RHEA:19413"/>
        <dbReference type="Rhea" id="RHEA-COMP:9668"/>
        <dbReference type="Rhea" id="RHEA-COMP:9699"/>
        <dbReference type="ChEBI" id="CHEBI:15378"/>
        <dbReference type="ChEBI" id="CHEBI:30616"/>
        <dbReference type="ChEBI" id="CHEBI:33019"/>
        <dbReference type="ChEBI" id="CHEBI:58095"/>
        <dbReference type="ChEBI" id="CHEBI:78442"/>
        <dbReference type="ChEBI" id="CHEBI:78531"/>
        <dbReference type="ChEBI" id="CHEBI:456215"/>
        <dbReference type="EC" id="6.1.1.20"/>
    </reaction>
</comment>
<sequence length="1475" mass="166513">MEAVRRVLLLGEGNFSFAASLCGAARTRVVATCYESEEEVRGRGRAAESIRRLREGGAEVLFSVDCTKLKDCFSPEKREFDCIYFNFPHCGRKAGVVKNRELLAHFFHSSAEVLTEEGEVHVALCNGQGGTPADQPRREWHNSWQIVAVAAGAGFILSNVHPFKAETIRGYKCTGYRSQDKSFRIEGALNHIFTRSTPLPYFKPMICEIELESQKVSFQVPQVLVDKINRGFLELNSNHPVRTVKEKLTAELSQAFPLQNIDYCLSLLHQGHLNDICHSNIFWIILSPEEAPSTEEMSNGVSNAVLFSHVDFCRDTDKNGWVNVQEGCHVSKQYCLRPSLLPYAQAIIQRGAFVPGTLHVLSGPVFRRCLITPYSMPVFHEVVFVCAVNRDTEDSCIQMLVNSIKTSIHSLHQTVSGFKLGISLQEATSFETTELNDFLAFESHLSKIQYFICMEIDTSGSCEKGSCVGIIRTELVSSELVVVFASLNLDLLAMLICGISDWRMLWTSDTRFLRQFPRGELRLFKSFSLYPPSYVHDVSFWVPDGEQFDEVAFHTIARQVSGEMVISIQLIDSFQQPETGRQSLCYRLTFQSCDKALSRQEVAEMQLLFRKEINQRLGEADSQAAFLVMTSEKDRQLGSLTVFNKEDFEEDWIKVASGGFGHVYQVKHKRWRTVYAVKCSPYLLQDSSMERTSMNCLMEEATKMEKIKFQHIVTIYGICNSPLGIVMEYMARGSLEKILPTHKMSWQLKFRVIHEMGLAMNFLHSMTPPLLHLDLKPGNILLDGNMHVKISDFGLSKWMEQSSRMQYIESSALRGTLSYIPPEMFLQNSKPPGIKYDVYSFGIVIWEVLMQKKPYAGANMMAIIVKVAAGKRPCLEPISDDWPGECQQMVDLMKRCWDQDPKQRPSFTDIPVETDMLLSLIQSLVVDPENERLVRKMSHKPAISGNQQGDRKLANKFSKLASVLSDTLRGRPFFLTVQMKWVYNSNSEEELSETLKNANKQLCFMPFSFPLPENESDKEEFAFPRDTRSGDSDNQEVRIPPSYSPDDILSEEICRVHENGLTLLHLMVIQGNVEKVKFLLSCKADVNSQVVCGYTPLIMAVQKRLPEICSVLIEHDADINMPDDDGWTPLHFAAQNGDDRIVRLLLDHQAQVNAQEHDGWTPLHLASQNNFENVARVLLSRQADSNTQEVDGKTALHVAACFGHVSLVKLLASQGADLEKKQKNHRTPLHVAVERGKFRVVHYLLKNGTSVNSLDQNHYSALHLAVVRGKYLICEKLIKYGANVELRTDKGWTPLHLASFKGHIEIIHLLKDSHAKLNAKGSMDWTPLHLATRYSDEPVVCELLRCGADPNIAEKSEWAPLHFAVQRGSFLTVINLLECKADVNAKNKMGWTPLHLAVLKGNMAIIKTLIKAGALLDVEDITGCTALQLAIRHQRENIITVLQGKDSLMNKSRNRTLVNDAKISRPKFVPGRTDL</sequence>